<evidence type="ECO:0000256" key="1">
    <source>
        <dbReference type="SAM" id="MobiDB-lite"/>
    </source>
</evidence>
<feature type="region of interest" description="Disordered" evidence="1">
    <location>
        <begin position="373"/>
        <end position="393"/>
    </location>
</feature>
<dbReference type="GO" id="GO:0051721">
    <property type="term" value="F:protein phosphatase 2A binding"/>
    <property type="evidence" value="ECO:0007669"/>
    <property type="project" value="TreeGrafter"/>
</dbReference>
<dbReference type="Gene3D" id="1.25.40.540">
    <property type="entry name" value="TAP42-like family"/>
    <property type="match status" value="1"/>
</dbReference>
<feature type="compositionally biased region" description="Basic and acidic residues" evidence="1">
    <location>
        <begin position="373"/>
        <end position="384"/>
    </location>
</feature>
<feature type="compositionally biased region" description="Basic and acidic residues" evidence="1">
    <location>
        <begin position="272"/>
        <end position="284"/>
    </location>
</feature>
<evidence type="ECO:0008006" key="3">
    <source>
        <dbReference type="Google" id="ProtNLM"/>
    </source>
</evidence>
<evidence type="ECO:0000313" key="2">
    <source>
        <dbReference type="EMBL" id="CAE0431540.1"/>
    </source>
</evidence>
<proteinExistence type="predicted"/>
<protein>
    <recommendedName>
        <fullName evidence="3">TAP42-like protein</fullName>
    </recommendedName>
</protein>
<reference evidence="2" key="1">
    <citation type="submission" date="2021-01" db="EMBL/GenBank/DDBJ databases">
        <authorList>
            <person name="Corre E."/>
            <person name="Pelletier E."/>
            <person name="Niang G."/>
            <person name="Scheremetjew M."/>
            <person name="Finn R."/>
            <person name="Kale V."/>
            <person name="Holt S."/>
            <person name="Cochrane G."/>
            <person name="Meng A."/>
            <person name="Brown T."/>
            <person name="Cohen L."/>
        </authorList>
    </citation>
    <scope>NUCLEOTIDE SEQUENCE</scope>
    <source>
        <strain evidence="2">GSBS06</strain>
    </source>
</reference>
<dbReference type="GO" id="GO:0035303">
    <property type="term" value="P:regulation of dephosphorylation"/>
    <property type="evidence" value="ECO:0007669"/>
    <property type="project" value="TreeGrafter"/>
</dbReference>
<dbReference type="InterPro" id="IPR007304">
    <property type="entry name" value="TAP46-like"/>
</dbReference>
<accession>A0A7S3LIZ1</accession>
<organism evidence="2">
    <name type="scientific">Aplanochytrium stocchinoi</name>
    <dbReference type="NCBI Taxonomy" id="215587"/>
    <lineage>
        <taxon>Eukaryota</taxon>
        <taxon>Sar</taxon>
        <taxon>Stramenopiles</taxon>
        <taxon>Bigyra</taxon>
        <taxon>Labyrinthulomycetes</taxon>
        <taxon>Thraustochytrida</taxon>
        <taxon>Thraustochytriidae</taxon>
        <taxon>Aplanochytrium</taxon>
    </lineage>
</organism>
<name>A0A7S3LIZ1_9STRA</name>
<dbReference type="GO" id="GO:0005829">
    <property type="term" value="C:cytosol"/>
    <property type="evidence" value="ECO:0007669"/>
    <property type="project" value="TreeGrafter"/>
</dbReference>
<dbReference type="PANTHER" id="PTHR10933:SF9">
    <property type="entry name" value="IMMUNOGLOBULIN-BINDING PROTEIN 1"/>
    <property type="match status" value="1"/>
</dbReference>
<dbReference type="GO" id="GO:0009966">
    <property type="term" value="P:regulation of signal transduction"/>
    <property type="evidence" value="ECO:0007669"/>
    <property type="project" value="InterPro"/>
</dbReference>
<gene>
    <name evidence="2" type="ORF">ASTO00021_LOCUS1877</name>
</gene>
<dbReference type="AlphaFoldDB" id="A0A7S3LIZ1"/>
<dbReference type="EMBL" id="HBIN01002803">
    <property type="protein sequence ID" value="CAE0431540.1"/>
    <property type="molecule type" value="Transcribed_RNA"/>
</dbReference>
<dbReference type="InterPro" id="IPR038511">
    <property type="entry name" value="TAP42/TAP46-like_sf"/>
</dbReference>
<dbReference type="PANTHER" id="PTHR10933">
    <property type="entry name" value="IMMUNOGLOBULIN-BINDING PROTEIN 1"/>
    <property type="match status" value="1"/>
</dbReference>
<feature type="region of interest" description="Disordered" evidence="1">
    <location>
        <begin position="263"/>
        <end position="284"/>
    </location>
</feature>
<dbReference type="Pfam" id="PF04177">
    <property type="entry name" value="TAP42"/>
    <property type="match status" value="1"/>
</dbReference>
<sequence length="393" mass="44999">MRDSNTESSNSSSTAKEYGSTFGKDFEILSTTDLKNLFSRAKILYFEIENTDKMGNDPDLQSGIRACIADLEKCSKGIRTLSIFSRNEHASDMITSNLQYMLPDFYLGRLYLKLIGKDVILDRLKALRLAIVSLESFLEKCNDAGLVSGDDKKTIDILNNQNQPGVGAKNDTGAVSANVDSRQLKIERFKRTRECEKQIEHIKQKLKNKGNNDSENFDDDEDLYRDMMFLSISNNIRTALDDINTANSEVSLLELQKKFQLQRMQEGSGDDLGDRKERPKETEKRGIEVTRIDANFQVKREVLKAGVFKPSWRQPTMSLEEYAKIEVADALEREKREAMKTKEEEMEKIKSHNVIEQGLEDDIEIVDKATMNDRAWDDWKDDNPKGSGRTKWF</sequence>